<name>A0A0K2GGX9_NITMO</name>
<dbReference type="RefSeq" id="WP_053381099.1">
    <property type="nucleotide sequence ID" value="NZ_CP011801.1"/>
</dbReference>
<organism evidence="1 2">
    <name type="scientific">Nitrospira moscoviensis</name>
    <dbReference type="NCBI Taxonomy" id="42253"/>
    <lineage>
        <taxon>Bacteria</taxon>
        <taxon>Pseudomonadati</taxon>
        <taxon>Nitrospirota</taxon>
        <taxon>Nitrospiria</taxon>
        <taxon>Nitrospirales</taxon>
        <taxon>Nitrospiraceae</taxon>
        <taxon>Nitrospira</taxon>
    </lineage>
</organism>
<dbReference type="KEGG" id="nmv:NITMOv2_3826"/>
<reference evidence="1 2" key="1">
    <citation type="journal article" date="2015" name="Proc. Natl. Acad. Sci. U.S.A.">
        <title>Expanded metabolic versatility of ubiquitous nitrite-oxidizing bacteria from the genus Nitrospira.</title>
        <authorList>
            <person name="Koch H."/>
            <person name="Lucker S."/>
            <person name="Albertsen M."/>
            <person name="Kitzinger K."/>
            <person name="Herbold C."/>
            <person name="Spieck E."/>
            <person name="Nielsen P.H."/>
            <person name="Wagner M."/>
            <person name="Daims H."/>
        </authorList>
    </citation>
    <scope>NUCLEOTIDE SEQUENCE [LARGE SCALE GENOMIC DNA]</scope>
    <source>
        <strain evidence="1 2">NSP M-1</strain>
    </source>
</reference>
<dbReference type="AlphaFoldDB" id="A0A0K2GGX9"/>
<dbReference type="STRING" id="42253.NITMOv2_3826"/>
<evidence type="ECO:0000313" key="2">
    <source>
        <dbReference type="Proteomes" id="UP000069205"/>
    </source>
</evidence>
<sequence>MKLANDRAAGFSLPLPPALELVIARLEALSVKPEFAAQREAALARALKPYLDGEAGGVLTPLPQEVDLAALILYCDVYPETGQLTLIEQLRDVITEHIGSEERAWLDPLKHSYTDVLEVTAVTQPEGAIMLRSIGDGTALELPGGDAAGRFTVGQMLLTRVIRRPDAADSNRAVWAGPGIIMPPADAQALVEQTAEWRREMEMASGSFALGEWQEFAKRFGHMILWAFAELRIAALVDAVVHIQYRTPQGQPYLYAVAVYDHHDYRFLADGLTGLTELTPEPPADGSSASGKPVRRWFQQETREGGTLTVARVTLTSAQLMVECESPERLDSVKHRLAASFGFSLHFRGETLAPPARRVSLDQLTGDEPLAVVVSPEEDLALLKGFLEQAYLEWSDQPHHALGGQTPRHAAASPALRERVAALIDEMERSDPGLLRSHRRAYDYNVLRGHVGLDEVHR</sequence>
<dbReference type="EMBL" id="CP011801">
    <property type="protein sequence ID" value="ALA60215.1"/>
    <property type="molecule type" value="Genomic_DNA"/>
</dbReference>
<protein>
    <submittedName>
        <fullName evidence="1">Uncharacterized protein</fullName>
    </submittedName>
</protein>
<evidence type="ECO:0000313" key="1">
    <source>
        <dbReference type="EMBL" id="ALA60215.1"/>
    </source>
</evidence>
<dbReference type="OrthoDB" id="9771690at2"/>
<accession>A0A0K2GGX9</accession>
<dbReference type="PATRIC" id="fig|42253.5.peg.3769"/>
<dbReference type="Proteomes" id="UP000069205">
    <property type="component" value="Chromosome"/>
</dbReference>
<keyword evidence="2" id="KW-1185">Reference proteome</keyword>
<gene>
    <name evidence="1" type="ORF">NITMOv2_3826</name>
</gene>
<proteinExistence type="predicted"/>